<dbReference type="AlphaFoldDB" id="A0A7Z0CZ82"/>
<accession>A0A7Z0CZ82</accession>
<evidence type="ECO:0000313" key="2">
    <source>
        <dbReference type="Proteomes" id="UP000539111"/>
    </source>
</evidence>
<sequence>MENDDLQRLGGVGFQDVVAALAIKVLGPQIRPMGRGRDGGRDMLVSDGVIVWSADERHPKAETWDGTTIFQVKHKETLEGTQKDASSFWQSIKTELDEWGDPDSTRGDVPHYLVFATNIPLTPVPGSGGFDTINTNIQRYLDQLNNELAEDDVPKSAREEARKRRRARRDRMKRLRKWRLWDGNQIVGLLNAHDGVRRAFNGFLTAGDVLADLSMLSTNVNQAELGTALEKHARSMLVGERRVYFDEAGYEGHGVPVEDVAIDLPVLVGNRQTSDHVIAFALERGERVLKPGLTTVAKPRHLVLTGAPGNGKSTVSKFLTHAYRAVFLGEDLEIGDDQLKTVASTTDALVAMGVRVPKNRRWPMNIDLARFAIEQGTADSYSLLHWIATTLTGKTASKDIPRWELWEWLKHWPSFIVLDGLDEVSEPSVRKALIANLETFAAEAESERCDMLIMVTTRPTGYQDELPSEAFERIDLTDLAVNDALRYGQLVTKLRLPDDEARQDRIMSQLQQAAQDDRTKHLLRTPLQTLIMSIIAESAKQFAPSRYELFWGYYSTIAKREQNKNSSLSRLLREHALEVLELHRRVGLLLQKEAETATGTDAVLSPLELRNEAWKVLAEAEYEPETRDQELLERIVKTATHRLVLLTPRPGGGFGFDVRSLQELMAAFALTTGPLEETIPRLRRIAPSPHWRNTFLFAAGRLFTEPQPYQQRAITDLVLTLDEDAPERFGSMFPVGPNVAADIIDDGMIAVPKFLRHLVAHAMSALNEPAGFELTGYTRMLMSAAATSDAVRGFVADGLRDALGGPATSRENAEAIQGAITDIGRATGACTAVLGLASVRRDASKTLPAEPVANWAAFSDTLHEYAEPDTENAMHTMDGLIQDVQAAGGFRDQQLGDLVAFLDEPDNVIILGEALCHVAAGSPRLMAILRQNVLPGLWRRPVDLGDDSS</sequence>
<keyword evidence="2" id="KW-1185">Reference proteome</keyword>
<keyword evidence="1" id="KW-0547">Nucleotide-binding</keyword>
<evidence type="ECO:0000313" key="1">
    <source>
        <dbReference type="EMBL" id="NYI66071.1"/>
    </source>
</evidence>
<dbReference type="RefSeq" id="WP_179425181.1">
    <property type="nucleotide sequence ID" value="NZ_JACBZP010000001.1"/>
</dbReference>
<dbReference type="InterPro" id="IPR027417">
    <property type="entry name" value="P-loop_NTPase"/>
</dbReference>
<comment type="caution">
    <text evidence="1">The sequence shown here is derived from an EMBL/GenBank/DDBJ whole genome shotgun (WGS) entry which is preliminary data.</text>
</comment>
<proteinExistence type="predicted"/>
<reference evidence="1 2" key="1">
    <citation type="submission" date="2020-07" db="EMBL/GenBank/DDBJ databases">
        <title>Sequencing the genomes of 1000 actinobacteria strains.</title>
        <authorList>
            <person name="Klenk H.-P."/>
        </authorList>
    </citation>
    <scope>NUCLEOTIDE SEQUENCE [LARGE SCALE GENOMIC DNA]</scope>
    <source>
        <strain evidence="1 2">DSM 26341</strain>
    </source>
</reference>
<dbReference type="Proteomes" id="UP000539111">
    <property type="component" value="Unassembled WGS sequence"/>
</dbReference>
<protein>
    <submittedName>
        <fullName evidence="1">Energy-coupling factor transporter ATP-binding protein EcfA2</fullName>
    </submittedName>
</protein>
<dbReference type="GO" id="GO:0005524">
    <property type="term" value="F:ATP binding"/>
    <property type="evidence" value="ECO:0007669"/>
    <property type="project" value="UniProtKB-KW"/>
</dbReference>
<dbReference type="SUPFAM" id="SSF52540">
    <property type="entry name" value="P-loop containing nucleoside triphosphate hydrolases"/>
    <property type="match status" value="1"/>
</dbReference>
<gene>
    <name evidence="1" type="ORF">BJY26_000377</name>
</gene>
<dbReference type="Gene3D" id="3.40.50.300">
    <property type="entry name" value="P-loop containing nucleotide triphosphate hydrolases"/>
    <property type="match status" value="1"/>
</dbReference>
<keyword evidence="1" id="KW-0067">ATP-binding</keyword>
<organism evidence="1 2">
    <name type="scientific">Spelaeicoccus albus</name>
    <dbReference type="NCBI Taxonomy" id="1280376"/>
    <lineage>
        <taxon>Bacteria</taxon>
        <taxon>Bacillati</taxon>
        <taxon>Actinomycetota</taxon>
        <taxon>Actinomycetes</taxon>
        <taxon>Micrococcales</taxon>
        <taxon>Brevibacteriaceae</taxon>
        <taxon>Spelaeicoccus</taxon>
    </lineage>
</organism>
<dbReference type="EMBL" id="JACBZP010000001">
    <property type="protein sequence ID" value="NYI66071.1"/>
    <property type="molecule type" value="Genomic_DNA"/>
</dbReference>
<name>A0A7Z0CZ82_9MICO</name>